<name>A0A4P9XQ07_9FUNG</name>
<proteinExistence type="predicted"/>
<protein>
    <submittedName>
        <fullName evidence="3">RlpA-like double-psi beta-barrel-protein domain-containing protein-containing protein</fullName>
    </submittedName>
</protein>
<dbReference type="InterPro" id="IPR051477">
    <property type="entry name" value="Expansin_CellWall"/>
</dbReference>
<evidence type="ECO:0000313" key="4">
    <source>
        <dbReference type="Proteomes" id="UP000271241"/>
    </source>
</evidence>
<dbReference type="CDD" id="cd22272">
    <property type="entry name" value="DPBB_EXLX1-like"/>
    <property type="match status" value="1"/>
</dbReference>
<reference evidence="4" key="1">
    <citation type="journal article" date="2018" name="Nat. Microbiol.">
        <title>Leveraging single-cell genomics to expand the fungal tree of life.</title>
        <authorList>
            <person name="Ahrendt S.R."/>
            <person name="Quandt C.A."/>
            <person name="Ciobanu D."/>
            <person name="Clum A."/>
            <person name="Salamov A."/>
            <person name="Andreopoulos B."/>
            <person name="Cheng J.F."/>
            <person name="Woyke T."/>
            <person name="Pelin A."/>
            <person name="Henrissat B."/>
            <person name="Reynolds N.K."/>
            <person name="Benny G.L."/>
            <person name="Smith M.E."/>
            <person name="James T.Y."/>
            <person name="Grigoriev I.V."/>
        </authorList>
    </citation>
    <scope>NUCLEOTIDE SEQUENCE [LARGE SCALE GENOMIC DNA]</scope>
    <source>
        <strain evidence="4">RSA 1356</strain>
    </source>
</reference>
<keyword evidence="1" id="KW-0732">Signal</keyword>
<dbReference type="EMBL" id="KZ992636">
    <property type="protein sequence ID" value="RKP08107.1"/>
    <property type="molecule type" value="Genomic_DNA"/>
</dbReference>
<dbReference type="PANTHER" id="PTHR31836:SF21">
    <property type="entry name" value="EXPANSIN-LIKE PROTEIN 7"/>
    <property type="match status" value="1"/>
</dbReference>
<dbReference type="STRING" id="78915.A0A4P9XQ07"/>
<dbReference type="InterPro" id="IPR009009">
    <property type="entry name" value="RlpA-like_DPBB"/>
</dbReference>
<keyword evidence="4" id="KW-1185">Reference proteome</keyword>
<dbReference type="InterPro" id="IPR036908">
    <property type="entry name" value="RlpA-like_sf"/>
</dbReference>
<dbReference type="Pfam" id="PF03330">
    <property type="entry name" value="DPBB_1"/>
    <property type="match status" value="1"/>
</dbReference>
<organism evidence="3 4">
    <name type="scientific">Thamnocephalis sphaerospora</name>
    <dbReference type="NCBI Taxonomy" id="78915"/>
    <lineage>
        <taxon>Eukaryota</taxon>
        <taxon>Fungi</taxon>
        <taxon>Fungi incertae sedis</taxon>
        <taxon>Zoopagomycota</taxon>
        <taxon>Zoopagomycotina</taxon>
        <taxon>Zoopagomycetes</taxon>
        <taxon>Zoopagales</taxon>
        <taxon>Sigmoideomycetaceae</taxon>
        <taxon>Thamnocephalis</taxon>
    </lineage>
</organism>
<evidence type="ECO:0000256" key="1">
    <source>
        <dbReference type="ARBA" id="ARBA00022729"/>
    </source>
</evidence>
<evidence type="ECO:0000313" key="3">
    <source>
        <dbReference type="EMBL" id="RKP08107.1"/>
    </source>
</evidence>
<accession>A0A4P9XQ07</accession>
<dbReference type="SUPFAM" id="SSF50685">
    <property type="entry name" value="Barwin-like endoglucanases"/>
    <property type="match status" value="1"/>
</dbReference>
<dbReference type="PANTHER" id="PTHR31836">
    <property type="match status" value="1"/>
</dbReference>
<evidence type="ECO:0000259" key="2">
    <source>
        <dbReference type="Pfam" id="PF03330"/>
    </source>
</evidence>
<dbReference type="OrthoDB" id="406505at2759"/>
<gene>
    <name evidence="3" type="ORF">THASP1DRAFT_16116</name>
</gene>
<sequence>MNGKGDGTYYDPGVGLSSCEWNYTNSDMVAAMNVHQFGDFARPANSPVCGACIKVTGPKGTVRVKVIDKCPVCKKGDVDLSESAFLLIADKDHGRVPISWHGC</sequence>
<dbReference type="Proteomes" id="UP000271241">
    <property type="component" value="Unassembled WGS sequence"/>
</dbReference>
<dbReference type="AlphaFoldDB" id="A0A4P9XQ07"/>
<dbReference type="Gene3D" id="2.40.40.10">
    <property type="entry name" value="RlpA-like domain"/>
    <property type="match status" value="1"/>
</dbReference>
<feature type="domain" description="RlpA-like protein double-psi beta-barrel" evidence="2">
    <location>
        <begin position="8"/>
        <end position="99"/>
    </location>
</feature>